<reference evidence="4 5" key="1">
    <citation type="submission" date="2017-03" db="EMBL/GenBank/DDBJ databases">
        <title>An alternative strategy for trypanosome survival in the mammalian bloodstream revealed through genome and transcriptome analysis of the ubiquitous bovine parasite Trypanosoma (Megatrypanum) theileri.</title>
        <authorList>
            <person name="Kelly S."/>
            <person name="Ivens A."/>
            <person name="Mott A."/>
            <person name="O'Neill E."/>
            <person name="Emms D."/>
            <person name="Macleod O."/>
            <person name="Voorheis P."/>
            <person name="Matthews J."/>
            <person name="Matthews K."/>
            <person name="Carrington M."/>
        </authorList>
    </citation>
    <scope>NUCLEOTIDE SEQUENCE [LARGE SCALE GENOMIC DNA]</scope>
    <source>
        <strain evidence="4">Edinburgh</strain>
    </source>
</reference>
<sequence>MSSLQGTMRRLERLHVACGGTKSAGSHLTTSMKNNDNDNNKEEEVDTSQMTAYEKGQYRIACFMKRVRENVSHIETTGDSMNITQRTEISNSIRRDISNMKKEAVILNRIAVKEGRREDYNQLMIHVNKTEQLQRARFGAPLVDDAIGIGSSSSGGGFTVSGATAFTYNNHTSHESSVPLLSAREDDEFALFFEQTKMRDKDIDESLDRIGAGLERLNENALLLNSELSTQQRLLDDTETKVDNVHGKLVSMNARLRKTLKEMDKDKVAIYIFCCLLLLGIMGGIYFVAS</sequence>
<dbReference type="SUPFAM" id="SSF58038">
    <property type="entry name" value="SNARE fusion complex"/>
    <property type="match status" value="1"/>
</dbReference>
<feature type="compositionally biased region" description="Polar residues" evidence="1">
    <location>
        <begin position="23"/>
        <end position="32"/>
    </location>
</feature>
<feature type="domain" description="T-SNARE coiled-coil homology" evidence="3">
    <location>
        <begin position="197"/>
        <end position="259"/>
    </location>
</feature>
<dbReference type="VEuPathDB" id="TriTrypDB:TM35_000062200"/>
<evidence type="ECO:0000256" key="2">
    <source>
        <dbReference type="SAM" id="Phobius"/>
    </source>
</evidence>
<dbReference type="GeneID" id="39983037"/>
<accession>A0A1X0P2V3</accession>
<dbReference type="RefSeq" id="XP_028885281.1">
    <property type="nucleotide sequence ID" value="XM_029023257.1"/>
</dbReference>
<dbReference type="EMBL" id="NBCO01000006">
    <property type="protein sequence ID" value="ORC91215.1"/>
    <property type="molecule type" value="Genomic_DNA"/>
</dbReference>
<organism evidence="4 5">
    <name type="scientific">Trypanosoma theileri</name>
    <dbReference type="NCBI Taxonomy" id="67003"/>
    <lineage>
        <taxon>Eukaryota</taxon>
        <taxon>Discoba</taxon>
        <taxon>Euglenozoa</taxon>
        <taxon>Kinetoplastea</taxon>
        <taxon>Metakinetoplastina</taxon>
        <taxon>Trypanosomatida</taxon>
        <taxon>Trypanosomatidae</taxon>
        <taxon>Trypanosoma</taxon>
    </lineage>
</organism>
<protein>
    <submittedName>
        <fullName evidence="4">Syntaxin</fullName>
    </submittedName>
</protein>
<evidence type="ECO:0000256" key="1">
    <source>
        <dbReference type="SAM" id="MobiDB-lite"/>
    </source>
</evidence>
<dbReference type="OrthoDB" id="546861at2759"/>
<keyword evidence="5" id="KW-1185">Reference proteome</keyword>
<gene>
    <name evidence="4" type="ORF">TM35_000062200</name>
</gene>
<feature type="transmembrane region" description="Helical" evidence="2">
    <location>
        <begin position="268"/>
        <end position="289"/>
    </location>
</feature>
<keyword evidence="2" id="KW-0812">Transmembrane</keyword>
<feature type="region of interest" description="Disordered" evidence="1">
    <location>
        <begin position="19"/>
        <end position="50"/>
    </location>
</feature>
<dbReference type="Gene3D" id="1.20.5.110">
    <property type="match status" value="1"/>
</dbReference>
<dbReference type="InterPro" id="IPR000727">
    <property type="entry name" value="T_SNARE_dom"/>
</dbReference>
<dbReference type="Proteomes" id="UP000192257">
    <property type="component" value="Unassembled WGS sequence"/>
</dbReference>
<keyword evidence="2" id="KW-1133">Transmembrane helix</keyword>
<evidence type="ECO:0000313" key="4">
    <source>
        <dbReference type="EMBL" id="ORC91215.1"/>
    </source>
</evidence>
<comment type="caution">
    <text evidence="4">The sequence shown here is derived from an EMBL/GenBank/DDBJ whole genome shotgun (WGS) entry which is preliminary data.</text>
</comment>
<dbReference type="CDD" id="cd15841">
    <property type="entry name" value="SNARE_Qc"/>
    <property type="match status" value="1"/>
</dbReference>
<name>A0A1X0P2V3_9TRYP</name>
<dbReference type="AlphaFoldDB" id="A0A1X0P2V3"/>
<dbReference type="STRING" id="67003.A0A1X0P2V3"/>
<keyword evidence="2" id="KW-0472">Membrane</keyword>
<dbReference type="PROSITE" id="PS50192">
    <property type="entry name" value="T_SNARE"/>
    <property type="match status" value="1"/>
</dbReference>
<proteinExistence type="predicted"/>
<evidence type="ECO:0000259" key="3">
    <source>
        <dbReference type="PROSITE" id="PS50192"/>
    </source>
</evidence>
<evidence type="ECO:0000313" key="5">
    <source>
        <dbReference type="Proteomes" id="UP000192257"/>
    </source>
</evidence>